<dbReference type="PANTHER" id="PTHR35146">
    <property type="entry name" value="UPF0178 PROTEIN YAII"/>
    <property type="match status" value="1"/>
</dbReference>
<dbReference type="OrthoDB" id="9798918at2"/>
<name>A0A5A9W5R0_9GAMM</name>
<evidence type="ECO:0000313" key="3">
    <source>
        <dbReference type="EMBL" id="KAA0875784.1"/>
    </source>
</evidence>
<evidence type="ECO:0000256" key="1">
    <source>
        <dbReference type="ARBA" id="ARBA00008522"/>
    </source>
</evidence>
<dbReference type="NCBIfam" id="NF001095">
    <property type="entry name" value="PRK00124.1"/>
    <property type="match status" value="1"/>
</dbReference>
<gene>
    <name evidence="3" type="ORF">E1H14_03595</name>
</gene>
<organism evidence="3 4">
    <name type="scientific">Nitrincola tapanii</name>
    <dbReference type="NCBI Taxonomy" id="1708751"/>
    <lineage>
        <taxon>Bacteria</taxon>
        <taxon>Pseudomonadati</taxon>
        <taxon>Pseudomonadota</taxon>
        <taxon>Gammaproteobacteria</taxon>
        <taxon>Oceanospirillales</taxon>
        <taxon>Oceanospirillaceae</taxon>
        <taxon>Nitrincola</taxon>
    </lineage>
</organism>
<protein>
    <recommendedName>
        <fullName evidence="2">UPF0178 protein E1H14_03595</fullName>
    </recommendedName>
</protein>
<dbReference type="Pfam" id="PF02639">
    <property type="entry name" value="DUF188"/>
    <property type="match status" value="1"/>
</dbReference>
<dbReference type="InterPro" id="IPR003791">
    <property type="entry name" value="UPF0178"/>
</dbReference>
<sequence length="162" mass="18067">MTIWVDADACPVVVREILFRAAERTQIPLTLIANQFLRTPHIPWINMIQVHSGADEADKEIVRRAQADDLVITSDLPLANDALNKGAQVLTPRGEALTHETIRARLNMRDFLETLRASGMHSGGPASLQPADRKRFADQLDRWITQAQKRSARTLTPPPANC</sequence>
<dbReference type="RefSeq" id="WP_149390088.1">
    <property type="nucleotide sequence ID" value="NZ_SMRS01000002.1"/>
</dbReference>
<accession>A0A5A9W5R0</accession>
<dbReference type="EMBL" id="SMRS01000002">
    <property type="protein sequence ID" value="KAA0875784.1"/>
    <property type="molecule type" value="Genomic_DNA"/>
</dbReference>
<dbReference type="CDD" id="cd18720">
    <property type="entry name" value="PIN_YqxD-like"/>
    <property type="match status" value="1"/>
</dbReference>
<reference evidence="3 4" key="1">
    <citation type="submission" date="2019-03" db="EMBL/GenBank/DDBJ databases">
        <title>Nitrincola sp. nov. isolated from an Indian soda lake.</title>
        <authorList>
            <person name="Joshi A."/>
            <person name="Thite S.V."/>
            <person name="Joseph N."/>
            <person name="Dhotre D."/>
            <person name="Moorthy M."/>
            <person name="Shouche Y.S."/>
        </authorList>
    </citation>
    <scope>NUCLEOTIDE SEQUENCE [LARGE SCALE GENOMIC DNA]</scope>
    <source>
        <strain evidence="3 4">MEB193</strain>
    </source>
</reference>
<dbReference type="PANTHER" id="PTHR35146:SF1">
    <property type="entry name" value="UPF0178 PROTEIN YAII"/>
    <property type="match status" value="1"/>
</dbReference>
<proteinExistence type="inferred from homology"/>
<evidence type="ECO:0000313" key="4">
    <source>
        <dbReference type="Proteomes" id="UP000325302"/>
    </source>
</evidence>
<keyword evidence="4" id="KW-1185">Reference proteome</keyword>
<dbReference type="AlphaFoldDB" id="A0A5A9W5R0"/>
<dbReference type="HAMAP" id="MF_00489">
    <property type="entry name" value="UPF0178"/>
    <property type="match status" value="1"/>
</dbReference>
<comment type="caution">
    <text evidence="3">The sequence shown here is derived from an EMBL/GenBank/DDBJ whole genome shotgun (WGS) entry which is preliminary data.</text>
</comment>
<evidence type="ECO:0000256" key="2">
    <source>
        <dbReference type="HAMAP-Rule" id="MF_00489"/>
    </source>
</evidence>
<dbReference type="Proteomes" id="UP000325302">
    <property type="component" value="Unassembled WGS sequence"/>
</dbReference>
<comment type="similarity">
    <text evidence="1 2">Belongs to the UPF0178 family.</text>
</comment>